<gene>
    <name evidence="1" type="ORF">NEOLEDRAFT_755468</name>
</gene>
<dbReference type="InParanoid" id="A0A165PQY9"/>
<dbReference type="EMBL" id="KV425607">
    <property type="protein sequence ID" value="KZT21377.1"/>
    <property type="molecule type" value="Genomic_DNA"/>
</dbReference>
<evidence type="ECO:0000313" key="1">
    <source>
        <dbReference type="EMBL" id="KZT21377.1"/>
    </source>
</evidence>
<evidence type="ECO:0000313" key="2">
    <source>
        <dbReference type="Proteomes" id="UP000076761"/>
    </source>
</evidence>
<reference evidence="1 2" key="1">
    <citation type="journal article" date="2016" name="Mol. Biol. Evol.">
        <title>Comparative Genomics of Early-Diverging Mushroom-Forming Fungi Provides Insights into the Origins of Lignocellulose Decay Capabilities.</title>
        <authorList>
            <person name="Nagy L.G."/>
            <person name="Riley R."/>
            <person name="Tritt A."/>
            <person name="Adam C."/>
            <person name="Daum C."/>
            <person name="Floudas D."/>
            <person name="Sun H."/>
            <person name="Yadav J.S."/>
            <person name="Pangilinan J."/>
            <person name="Larsson K.H."/>
            <person name="Matsuura K."/>
            <person name="Barry K."/>
            <person name="Labutti K."/>
            <person name="Kuo R."/>
            <person name="Ohm R.A."/>
            <person name="Bhattacharya S.S."/>
            <person name="Shirouzu T."/>
            <person name="Yoshinaga Y."/>
            <person name="Martin F.M."/>
            <person name="Grigoriev I.V."/>
            <person name="Hibbett D.S."/>
        </authorList>
    </citation>
    <scope>NUCLEOTIDE SEQUENCE [LARGE SCALE GENOMIC DNA]</scope>
    <source>
        <strain evidence="1 2">HHB14362 ss-1</strain>
    </source>
</reference>
<sequence>MFVGSRKAKIAVRPSPAASTSPCSHVFYSYFSTWFVGLHAVNPHIIPPHQVSIAADSTPVSPVLQSFLLHVVVRTTHVLVPTFISIQCPFYYISRYIAFDGLLIQSAKSLLPLSFPTLLLLHVDEPIRTAMTHCSFQIHGRLALISFDMSRTDVCLRL</sequence>
<accession>A0A165PQY9</accession>
<keyword evidence="2" id="KW-1185">Reference proteome</keyword>
<organism evidence="1 2">
    <name type="scientific">Neolentinus lepideus HHB14362 ss-1</name>
    <dbReference type="NCBI Taxonomy" id="1314782"/>
    <lineage>
        <taxon>Eukaryota</taxon>
        <taxon>Fungi</taxon>
        <taxon>Dikarya</taxon>
        <taxon>Basidiomycota</taxon>
        <taxon>Agaricomycotina</taxon>
        <taxon>Agaricomycetes</taxon>
        <taxon>Gloeophyllales</taxon>
        <taxon>Gloeophyllaceae</taxon>
        <taxon>Neolentinus</taxon>
    </lineage>
</organism>
<proteinExistence type="predicted"/>
<dbReference type="AlphaFoldDB" id="A0A165PQY9"/>
<protein>
    <submittedName>
        <fullName evidence="1">Uncharacterized protein</fullName>
    </submittedName>
</protein>
<name>A0A165PQY9_9AGAM</name>
<dbReference type="Proteomes" id="UP000076761">
    <property type="component" value="Unassembled WGS sequence"/>
</dbReference>